<evidence type="ECO:0000256" key="8">
    <source>
        <dbReference type="ARBA" id="ARBA00023315"/>
    </source>
</evidence>
<feature type="transmembrane region" description="Helical" evidence="10">
    <location>
        <begin position="6"/>
        <end position="24"/>
    </location>
</feature>
<dbReference type="AlphaFoldDB" id="A0A1W1VU39"/>
<evidence type="ECO:0000256" key="4">
    <source>
        <dbReference type="ARBA" id="ARBA00022679"/>
    </source>
</evidence>
<feature type="transmembrane region" description="Helical" evidence="10">
    <location>
        <begin position="311"/>
        <end position="328"/>
    </location>
</feature>
<keyword evidence="5 10" id="KW-0812">Transmembrane</keyword>
<keyword evidence="8 9" id="KW-0012">Acyltransferase</keyword>
<feature type="transmembrane region" description="Helical" evidence="10">
    <location>
        <begin position="75"/>
        <end position="91"/>
    </location>
</feature>
<dbReference type="RefSeq" id="WP_084446349.1">
    <property type="nucleotide sequence ID" value="NZ_FWWW01000074.1"/>
</dbReference>
<keyword evidence="4 9" id="KW-0808">Transferase</keyword>
<evidence type="ECO:0000256" key="3">
    <source>
        <dbReference type="ARBA" id="ARBA00022475"/>
    </source>
</evidence>
<feature type="transmembrane region" description="Helical" evidence="10">
    <location>
        <begin position="440"/>
        <end position="465"/>
    </location>
</feature>
<comment type="subcellular location">
    <subcellularLocation>
        <location evidence="1">Cell membrane</location>
        <topology evidence="1">Multi-pass membrane protein</topology>
    </subcellularLocation>
</comment>
<dbReference type="PIRSF" id="PIRSF016636">
    <property type="entry name" value="AlgI_DltB"/>
    <property type="match status" value="1"/>
</dbReference>
<dbReference type="EMBL" id="FWWW01000074">
    <property type="protein sequence ID" value="SMB96836.1"/>
    <property type="molecule type" value="Genomic_DNA"/>
</dbReference>
<sequence>MLFNSFAFLGLCLITLFLYYLPLFSRAQVKLLIIASMLFYAYDQPALVVLLLLSAGINTGVSYWVLFGNATSKKALATLGVGLNLAILAFFKYSPLFARTFLPSGNDIGRFLLTIPLPIGISFFTFEGISLTIDLYKNKAFSQREGEGLTFTKHAERTLFFISFFPHLVAGPILKAHDFLPQISRKYFRNIEWEAAFKCLVVGYFLKMVVADNLKDFTLLLDFPYHQYYSSLTLLTMLFGYSIQIFADFAGYSAIALGLGKLFGYTLQENFNFPYISTSFKEFWKRWHISLSTFLLEYLYIPLGGNRKGRARTYLHLILTMFLGGLWHGAAWSYAIWGLCHGLALALEKLAGYDRPSQSTAIQLVRGLLVFIFVTLAWLLFKLPNFADVISFVRSVAKNSGALSTTRINSSILVYSLPVVIYHLYYVVRPRAAWRPVVRLEYIGYGLLLFLILVNSGNPGSFIYFQF</sequence>
<feature type="transmembrane region" description="Helical" evidence="10">
    <location>
        <begin position="364"/>
        <end position="381"/>
    </location>
</feature>
<dbReference type="PANTHER" id="PTHR13285">
    <property type="entry name" value="ACYLTRANSFERASE"/>
    <property type="match status" value="1"/>
</dbReference>
<evidence type="ECO:0000256" key="5">
    <source>
        <dbReference type="ARBA" id="ARBA00022692"/>
    </source>
</evidence>
<feature type="transmembrane region" description="Helical" evidence="10">
    <location>
        <begin position="408"/>
        <end position="428"/>
    </location>
</feature>
<dbReference type="PIRSF" id="PIRSF500217">
    <property type="entry name" value="AlgI"/>
    <property type="match status" value="1"/>
</dbReference>
<gene>
    <name evidence="11" type="ORF">SAMN00120144_2936</name>
</gene>
<dbReference type="Proteomes" id="UP000192266">
    <property type="component" value="Unassembled WGS sequence"/>
</dbReference>
<dbReference type="GO" id="GO:0042121">
    <property type="term" value="P:alginic acid biosynthetic process"/>
    <property type="evidence" value="ECO:0007669"/>
    <property type="project" value="InterPro"/>
</dbReference>
<dbReference type="STRING" id="645990.SAMN00120144_2936"/>
<dbReference type="InterPro" id="IPR028362">
    <property type="entry name" value="AlgI"/>
</dbReference>
<dbReference type="InterPro" id="IPR024194">
    <property type="entry name" value="Ac/AlaTfrase_AlgI/DltB"/>
</dbReference>
<evidence type="ECO:0000256" key="2">
    <source>
        <dbReference type="ARBA" id="ARBA00010323"/>
    </source>
</evidence>
<keyword evidence="7 9" id="KW-0472">Membrane</keyword>
<dbReference type="PANTHER" id="PTHR13285:SF23">
    <property type="entry name" value="TEICHOIC ACID D-ALANYLTRANSFERASE"/>
    <property type="match status" value="1"/>
</dbReference>
<feature type="transmembrane region" description="Helical" evidence="10">
    <location>
        <begin position="287"/>
        <end position="304"/>
    </location>
</feature>
<dbReference type="Pfam" id="PF03062">
    <property type="entry name" value="MBOAT"/>
    <property type="match status" value="1"/>
</dbReference>
<feature type="transmembrane region" description="Helical" evidence="10">
    <location>
        <begin position="250"/>
        <end position="267"/>
    </location>
</feature>
<evidence type="ECO:0000256" key="7">
    <source>
        <dbReference type="ARBA" id="ARBA00023136"/>
    </source>
</evidence>
<dbReference type="OrthoDB" id="9805788at2"/>
<evidence type="ECO:0000256" key="10">
    <source>
        <dbReference type="SAM" id="Phobius"/>
    </source>
</evidence>
<dbReference type="GO" id="GO:0016746">
    <property type="term" value="F:acyltransferase activity"/>
    <property type="evidence" value="ECO:0007669"/>
    <property type="project" value="UniProtKB-KW"/>
</dbReference>
<keyword evidence="6 10" id="KW-1133">Transmembrane helix</keyword>
<evidence type="ECO:0000256" key="9">
    <source>
        <dbReference type="PIRNR" id="PIRNR016636"/>
    </source>
</evidence>
<organism evidence="11 12">
    <name type="scientific">Hymenobacter roseosalivarius DSM 11622</name>
    <dbReference type="NCBI Taxonomy" id="645990"/>
    <lineage>
        <taxon>Bacteria</taxon>
        <taxon>Pseudomonadati</taxon>
        <taxon>Bacteroidota</taxon>
        <taxon>Cytophagia</taxon>
        <taxon>Cytophagales</taxon>
        <taxon>Hymenobacteraceae</taxon>
        <taxon>Hymenobacter</taxon>
    </lineage>
</organism>
<protein>
    <submittedName>
        <fullName evidence="11">Membrane bound O-acyl transferase MBOAT family protein</fullName>
    </submittedName>
</protein>
<keyword evidence="12" id="KW-1185">Reference proteome</keyword>
<proteinExistence type="inferred from homology"/>
<comment type="similarity">
    <text evidence="2 9">Belongs to the membrane-bound acyltransferase family.</text>
</comment>
<name>A0A1W1VU39_9BACT</name>
<dbReference type="InterPro" id="IPR051085">
    <property type="entry name" value="MB_O-acyltransferase"/>
</dbReference>
<evidence type="ECO:0000313" key="12">
    <source>
        <dbReference type="Proteomes" id="UP000192266"/>
    </source>
</evidence>
<evidence type="ECO:0000256" key="6">
    <source>
        <dbReference type="ARBA" id="ARBA00022989"/>
    </source>
</evidence>
<dbReference type="GO" id="GO:0005886">
    <property type="term" value="C:plasma membrane"/>
    <property type="evidence" value="ECO:0007669"/>
    <property type="project" value="UniProtKB-SubCell"/>
</dbReference>
<accession>A0A1W1VU39</accession>
<reference evidence="11 12" key="1">
    <citation type="submission" date="2017-04" db="EMBL/GenBank/DDBJ databases">
        <authorList>
            <person name="Afonso C.L."/>
            <person name="Miller P.J."/>
            <person name="Scott M.A."/>
            <person name="Spackman E."/>
            <person name="Goraichik I."/>
            <person name="Dimitrov K.M."/>
            <person name="Suarez D.L."/>
            <person name="Swayne D.E."/>
        </authorList>
    </citation>
    <scope>NUCLEOTIDE SEQUENCE [LARGE SCALE GENOMIC DNA]</scope>
    <source>
        <strain evidence="11 12">DSM 11622</strain>
    </source>
</reference>
<dbReference type="InterPro" id="IPR004299">
    <property type="entry name" value="MBOAT_fam"/>
</dbReference>
<evidence type="ECO:0000313" key="11">
    <source>
        <dbReference type="EMBL" id="SMB96836.1"/>
    </source>
</evidence>
<feature type="transmembrane region" description="Helical" evidence="10">
    <location>
        <begin position="111"/>
        <end position="133"/>
    </location>
</feature>
<keyword evidence="3 9" id="KW-1003">Cell membrane</keyword>
<evidence type="ECO:0000256" key="1">
    <source>
        <dbReference type="ARBA" id="ARBA00004651"/>
    </source>
</evidence>